<dbReference type="EMBL" id="KB007860">
    <property type="protein sequence ID" value="ELR23145.1"/>
    <property type="molecule type" value="Genomic_DNA"/>
</dbReference>
<reference evidence="2 3" key="1">
    <citation type="journal article" date="2013" name="Genome Biol.">
        <title>Genome of Acanthamoeba castellanii highlights extensive lateral gene transfer and early evolution of tyrosine kinase signaling.</title>
        <authorList>
            <person name="Clarke M."/>
            <person name="Lohan A.J."/>
            <person name="Liu B."/>
            <person name="Lagkouvardos I."/>
            <person name="Roy S."/>
            <person name="Zafar N."/>
            <person name="Bertelli C."/>
            <person name="Schilde C."/>
            <person name="Kianianmomeni A."/>
            <person name="Burglin T.R."/>
            <person name="Frech C."/>
            <person name="Turcotte B."/>
            <person name="Kopec K.O."/>
            <person name="Synnott J.M."/>
            <person name="Choo C."/>
            <person name="Paponov I."/>
            <person name="Finkler A."/>
            <person name="Soon Heng Tan C."/>
            <person name="Hutchins A.P."/>
            <person name="Weinmeier T."/>
            <person name="Rattei T."/>
            <person name="Chu J.S."/>
            <person name="Gimenez G."/>
            <person name="Irimia M."/>
            <person name="Rigden D.J."/>
            <person name="Fitzpatrick D.A."/>
            <person name="Lorenzo-Morales J."/>
            <person name="Bateman A."/>
            <person name="Chiu C.H."/>
            <person name="Tang P."/>
            <person name="Hegemann P."/>
            <person name="Fromm H."/>
            <person name="Raoult D."/>
            <person name="Greub G."/>
            <person name="Miranda-Saavedra D."/>
            <person name="Chen N."/>
            <person name="Nash P."/>
            <person name="Ginger M.L."/>
            <person name="Horn M."/>
            <person name="Schaap P."/>
            <person name="Caler L."/>
            <person name="Loftus B."/>
        </authorList>
    </citation>
    <scope>NUCLEOTIDE SEQUENCE [LARGE SCALE GENOMIC DNA]</scope>
    <source>
        <strain evidence="2 3">Neff</strain>
    </source>
</reference>
<sequence length="413" mass="46348">MLPHDDHPLVGQQDHVADKVAHYLQSITAANGGHGGVSVDTIDDLLARVKSAYMRLIESTPDDICTVTASTDEPDLLVPTEDGNAVEELIVTHLATAIPGPEDGVLPPPDPRDRSDSRVDDDREDAASAEGAGRERWMEWAEMDIGELLGDLEDKEDHTDQHWKRSANDQPTASSAGHQDTHNKQYQATEPRRPGTTLSSRLGEEIQSGEEFHPDSPSYEPPQPERQSFTFGPQQPSYQRGGPPGRPAIPASHTREDRPTERRSWAHSPENQRNNLRQGWGRSSDKRSHNNRPYRPRDTHCRAEAKRHQSHQHTHQHTHYEPRRKWHQSRSSPTHNYSQEHKHNKHMGTTSDATEAGSVRERGQTTSPVRRTRGQPITTTRDPAVTNGDGGRTSRSRGHQHELRANPTGHTPW</sequence>
<feature type="compositionally biased region" description="Polar residues" evidence="1">
    <location>
        <begin position="364"/>
        <end position="381"/>
    </location>
</feature>
<feature type="compositionally biased region" description="Basic and acidic residues" evidence="1">
    <location>
        <begin position="155"/>
        <end position="167"/>
    </location>
</feature>
<evidence type="ECO:0000313" key="2">
    <source>
        <dbReference type="EMBL" id="ELR23145.1"/>
    </source>
</evidence>
<dbReference type="VEuPathDB" id="AmoebaDB:ACA1_342290"/>
<proteinExistence type="predicted"/>
<dbReference type="AlphaFoldDB" id="L8HDA2"/>
<accession>L8HDA2</accession>
<feature type="region of interest" description="Disordered" evidence="1">
    <location>
        <begin position="155"/>
        <end position="413"/>
    </location>
</feature>
<protein>
    <submittedName>
        <fullName evidence="2">Uncharacterized protein</fullName>
    </submittedName>
</protein>
<keyword evidence="3" id="KW-1185">Reference proteome</keyword>
<feature type="compositionally biased region" description="Polar residues" evidence="1">
    <location>
        <begin position="225"/>
        <end position="238"/>
    </location>
</feature>
<dbReference type="RefSeq" id="XP_004352673.1">
    <property type="nucleotide sequence ID" value="XM_004352621.1"/>
</dbReference>
<dbReference type="KEGG" id="acan:ACA1_342290"/>
<feature type="compositionally biased region" description="Polar residues" evidence="1">
    <location>
        <begin position="168"/>
        <end position="188"/>
    </location>
</feature>
<feature type="region of interest" description="Disordered" evidence="1">
    <location>
        <begin position="95"/>
        <end position="138"/>
    </location>
</feature>
<evidence type="ECO:0000256" key="1">
    <source>
        <dbReference type="SAM" id="MobiDB-lite"/>
    </source>
</evidence>
<feature type="compositionally biased region" description="Basic and acidic residues" evidence="1">
    <location>
        <begin position="253"/>
        <end position="264"/>
    </location>
</feature>
<organism evidence="2 3">
    <name type="scientific">Acanthamoeba castellanii (strain ATCC 30010 / Neff)</name>
    <dbReference type="NCBI Taxonomy" id="1257118"/>
    <lineage>
        <taxon>Eukaryota</taxon>
        <taxon>Amoebozoa</taxon>
        <taxon>Discosea</taxon>
        <taxon>Longamoebia</taxon>
        <taxon>Centramoebida</taxon>
        <taxon>Acanthamoebidae</taxon>
        <taxon>Acanthamoeba</taxon>
    </lineage>
</organism>
<feature type="compositionally biased region" description="Basic and acidic residues" evidence="1">
    <location>
        <begin position="295"/>
        <end position="307"/>
    </location>
</feature>
<feature type="compositionally biased region" description="Basic and acidic residues" evidence="1">
    <location>
        <begin position="110"/>
        <end position="121"/>
    </location>
</feature>
<name>L8HDA2_ACACF</name>
<dbReference type="GeneID" id="14924118"/>
<gene>
    <name evidence="2" type="ORF">ACA1_342290</name>
</gene>
<feature type="compositionally biased region" description="Basic residues" evidence="1">
    <location>
        <begin position="308"/>
        <end position="317"/>
    </location>
</feature>
<evidence type="ECO:0000313" key="3">
    <source>
        <dbReference type="Proteomes" id="UP000011083"/>
    </source>
</evidence>
<dbReference type="Proteomes" id="UP000011083">
    <property type="component" value="Unassembled WGS sequence"/>
</dbReference>